<comment type="cofactor">
    <cofactor evidence="1">
        <name>Cu(2+)</name>
        <dbReference type="ChEBI" id="CHEBI:29036"/>
    </cofactor>
</comment>
<dbReference type="GO" id="GO:0004097">
    <property type="term" value="F:catechol oxidase activity"/>
    <property type="evidence" value="ECO:0007669"/>
    <property type="project" value="InterPro"/>
</dbReference>
<evidence type="ECO:0000256" key="3">
    <source>
        <dbReference type="ARBA" id="ARBA00022723"/>
    </source>
</evidence>
<evidence type="ECO:0000259" key="6">
    <source>
        <dbReference type="Pfam" id="PF00264"/>
    </source>
</evidence>
<dbReference type="SUPFAM" id="SSF48056">
    <property type="entry name" value="Di-copper centre-containing domain"/>
    <property type="match status" value="1"/>
</dbReference>
<dbReference type="InterPro" id="IPR002227">
    <property type="entry name" value="Tyrosinase_Cu-bd"/>
</dbReference>
<comment type="similarity">
    <text evidence="2">Belongs to the tyrosinase family.</text>
</comment>
<keyword evidence="3" id="KW-0479">Metal-binding</keyword>
<evidence type="ECO:0000313" key="9">
    <source>
        <dbReference type="Proteomes" id="UP000244005"/>
    </source>
</evidence>
<evidence type="ECO:0000313" key="8">
    <source>
        <dbReference type="EMBL" id="PTQ26083.1"/>
    </source>
</evidence>
<protein>
    <recommendedName>
        <fullName evidence="10">Tyrosinase copper-binding domain-containing protein</fullName>
    </recommendedName>
</protein>
<sequence>MLKAHFCAHKPRSMKRHGPINNTFLYEGKHRNPNHRSPKVLPLNFDVKLEQERANWTHVQIRHANLGQVFEMVYDKVSAREYMRDPHNTNSNFTDDKNARVTVGEFGGAESLHNIAHEWVGMLHNDGYSDNEYMSVFTYAEHYPIFYSHHANVDSLWHVWKALPDNITLDGHRVRKDYDDYDFLETEFTFYDENQDMVGV</sequence>
<reference evidence="8" key="1">
    <citation type="submission" date="2017-12" db="EMBL/GenBank/DDBJ databases">
        <title>WGS assembly of Marchantia polymorpha.</title>
        <authorList>
            <person name="Bowman J.L."/>
            <person name="Kohchi T."/>
            <person name="Yamato K.T."/>
            <person name="Jenkins J."/>
            <person name="Shu S."/>
            <person name="Ishizaki K."/>
            <person name="Yamaoka S."/>
            <person name="Nishihama R."/>
            <person name="Nakamura Y."/>
            <person name="Berger F."/>
            <person name="Adam C."/>
            <person name="Aki S.S."/>
            <person name="Althoff F."/>
            <person name="Araki T."/>
            <person name="Arteaga-Vazquez M.A."/>
            <person name="Balasubrmanian S."/>
            <person name="Bauer D."/>
            <person name="Boehm C.R."/>
            <person name="Briginshaw L."/>
            <person name="Caballero-Perez J."/>
            <person name="Catarino B."/>
            <person name="Chen F."/>
            <person name="Chiyoda S."/>
            <person name="Chovatia M."/>
            <person name="Davies K.M."/>
            <person name="Delmans M."/>
            <person name="Demura T."/>
            <person name="Dierschke T."/>
            <person name="Dolan L."/>
            <person name="Dorantes-Acosta A.E."/>
            <person name="Eklund D.M."/>
            <person name="Florent S.N."/>
            <person name="Flores-Sandoval E."/>
            <person name="Fujiyama A."/>
            <person name="Fukuzawa H."/>
            <person name="Galik B."/>
            <person name="Grimanelli D."/>
            <person name="Grimwood J."/>
            <person name="Grossniklaus U."/>
            <person name="Hamada T."/>
            <person name="Haseloff J."/>
            <person name="Hetherington A.J."/>
            <person name="Higo A."/>
            <person name="Hirakawa Y."/>
            <person name="Hundley H.N."/>
            <person name="Ikeda Y."/>
            <person name="Inoue K."/>
            <person name="Inoue S."/>
            <person name="Ishida S."/>
            <person name="Jia Q."/>
            <person name="Kakita M."/>
            <person name="Kanazawa T."/>
            <person name="Kawai Y."/>
            <person name="Kawashima T."/>
            <person name="Kennedy M."/>
            <person name="Kinose K."/>
            <person name="Kinoshita T."/>
            <person name="Kohara Y."/>
            <person name="Koide E."/>
            <person name="Komatsu K."/>
            <person name="Kopischke S."/>
            <person name="Kubo M."/>
            <person name="Kyozuka J."/>
            <person name="Lagercrantz U."/>
            <person name="Lin S.S."/>
            <person name="Lindquist E."/>
            <person name="Lipzen A.M."/>
            <person name="Lu C."/>
            <person name="Luna E.D."/>
            <person name="Martienssen R.A."/>
            <person name="Minamino N."/>
            <person name="Mizutani M."/>
            <person name="Mizutani M."/>
            <person name="Mochizuki N."/>
            <person name="Monte I."/>
            <person name="Mosher R."/>
            <person name="Nagasaki H."/>
            <person name="Nakagami H."/>
            <person name="Naramoto S."/>
            <person name="Nishitani K."/>
            <person name="Ohtani M."/>
            <person name="Okamoto T."/>
            <person name="Okumura M."/>
            <person name="Phillips J."/>
            <person name="Pollak B."/>
            <person name="Reinders A."/>
            <person name="Roevekamp M."/>
            <person name="Sano R."/>
            <person name="Sawa S."/>
            <person name="Schmid M.W."/>
            <person name="Shirakawa M."/>
            <person name="Solano R."/>
            <person name="Spunde A."/>
            <person name="Suetsugu N."/>
            <person name="Sugano S."/>
            <person name="Sugiyama A."/>
            <person name="Sun R."/>
            <person name="Suzuki Y."/>
            <person name="Takenaka M."/>
            <person name="Takezawa D."/>
            <person name="Tomogane H."/>
            <person name="Tsuzuki M."/>
            <person name="Ueda T."/>
            <person name="Umeda M."/>
            <person name="Ward J.M."/>
            <person name="Watanabe Y."/>
            <person name="Yazaki K."/>
            <person name="Yokoyama R."/>
            <person name="Yoshitake Y."/>
            <person name="Yotsui I."/>
            <person name="Zachgo S."/>
            <person name="Schmutz J."/>
        </authorList>
    </citation>
    <scope>NUCLEOTIDE SEQUENCE [LARGE SCALE GENOMIC DNA]</scope>
    <source>
        <strain evidence="8">Tak-1</strain>
    </source>
</reference>
<evidence type="ECO:0000259" key="7">
    <source>
        <dbReference type="Pfam" id="PF12142"/>
    </source>
</evidence>
<feature type="domain" description="Tyrosinase copper-binding" evidence="6">
    <location>
        <begin position="42"/>
        <end position="162"/>
    </location>
</feature>
<name>A0A2R6VWV2_MARPO</name>
<keyword evidence="5" id="KW-0186">Copper</keyword>
<evidence type="ECO:0000256" key="2">
    <source>
        <dbReference type="ARBA" id="ARBA00009928"/>
    </source>
</evidence>
<evidence type="ECO:0000256" key="1">
    <source>
        <dbReference type="ARBA" id="ARBA00001973"/>
    </source>
</evidence>
<dbReference type="OrthoDB" id="1658288at2759"/>
<evidence type="ECO:0000256" key="4">
    <source>
        <dbReference type="ARBA" id="ARBA00023002"/>
    </source>
</evidence>
<dbReference type="AlphaFoldDB" id="A0A2R6VWV2"/>
<accession>A0A2R6VWV2</accession>
<evidence type="ECO:0008006" key="10">
    <source>
        <dbReference type="Google" id="ProtNLM"/>
    </source>
</evidence>
<evidence type="ECO:0000256" key="5">
    <source>
        <dbReference type="ARBA" id="ARBA00023008"/>
    </source>
</evidence>
<keyword evidence="4" id="KW-0560">Oxidoreductase</keyword>
<dbReference type="PANTHER" id="PTHR11474">
    <property type="entry name" value="TYROSINASE FAMILY MEMBER"/>
    <property type="match status" value="1"/>
</dbReference>
<dbReference type="InterPro" id="IPR008922">
    <property type="entry name" value="Di-copper_centre_dom_sf"/>
</dbReference>
<proteinExistence type="inferred from homology"/>
<dbReference type="EMBL" id="KZ772945">
    <property type="protein sequence ID" value="PTQ26083.1"/>
    <property type="molecule type" value="Genomic_DNA"/>
</dbReference>
<dbReference type="Gene3D" id="1.10.1280.10">
    <property type="entry name" value="Di-copper center containing domain from catechol oxidase"/>
    <property type="match status" value="1"/>
</dbReference>
<keyword evidence="9" id="KW-1185">Reference proteome</keyword>
<dbReference type="GO" id="GO:0046872">
    <property type="term" value="F:metal ion binding"/>
    <property type="evidence" value="ECO:0007669"/>
    <property type="project" value="UniProtKB-KW"/>
</dbReference>
<dbReference type="PANTHER" id="PTHR11474:SF76">
    <property type="entry name" value="SHKT DOMAIN-CONTAINING PROTEIN"/>
    <property type="match status" value="1"/>
</dbReference>
<dbReference type="Proteomes" id="UP000244005">
    <property type="component" value="Chromosome Y"/>
</dbReference>
<dbReference type="InterPro" id="IPR050316">
    <property type="entry name" value="Tyrosinase/Hemocyanin"/>
</dbReference>
<dbReference type="InterPro" id="IPR022739">
    <property type="entry name" value="Polyphenol_oxidase_cen"/>
</dbReference>
<dbReference type="Pfam" id="PF00264">
    <property type="entry name" value="Tyrosinase"/>
    <property type="match status" value="1"/>
</dbReference>
<dbReference type="Pfam" id="PF12142">
    <property type="entry name" value="PPO1_DWL"/>
    <property type="match status" value="1"/>
</dbReference>
<feature type="domain" description="Polyphenol oxidase central" evidence="7">
    <location>
        <begin position="177"/>
        <end position="200"/>
    </location>
</feature>
<organism evidence="8 9">
    <name type="scientific">Marchantia polymorpha</name>
    <name type="common">Common liverwort</name>
    <name type="synonym">Marchantia aquatica</name>
    <dbReference type="NCBI Taxonomy" id="3197"/>
    <lineage>
        <taxon>Eukaryota</taxon>
        <taxon>Viridiplantae</taxon>
        <taxon>Streptophyta</taxon>
        <taxon>Embryophyta</taxon>
        <taxon>Marchantiophyta</taxon>
        <taxon>Marchantiopsida</taxon>
        <taxon>Marchantiidae</taxon>
        <taxon>Marchantiales</taxon>
        <taxon>Marchantiaceae</taxon>
        <taxon>Marchantia</taxon>
    </lineage>
</organism>
<gene>
    <name evidence="8" type="ORF">MARPO_YB0028</name>
</gene>